<reference evidence="2 4" key="1">
    <citation type="submission" date="2014-01" db="EMBL/GenBank/DDBJ databases">
        <authorList>
            <consortium name="DOE Joint Genome Institute"/>
            <person name="Anderson I."/>
            <person name="Huntemann M."/>
            <person name="Han J."/>
            <person name="Chen A."/>
            <person name="Kyrpides N."/>
            <person name="Mavromatis K."/>
            <person name="Markowitz V."/>
            <person name="Palaniappan K."/>
            <person name="Ivanova N."/>
            <person name="Schaumberg A."/>
            <person name="Pati A."/>
            <person name="Liolios K."/>
            <person name="Nordberg H.P."/>
            <person name="Cantor M.N."/>
            <person name="Hua S.X."/>
            <person name="Woyke T."/>
        </authorList>
    </citation>
    <scope>NUCLEOTIDE SEQUENCE [LARGE SCALE GENOMIC DNA]</scope>
    <source>
        <strain evidence="2 4">XH-48</strain>
    </source>
</reference>
<keyword evidence="4" id="KW-1185">Reference proteome</keyword>
<organism evidence="2 4">
    <name type="scientific">Halostagnicola larsenii XH-48</name>
    <dbReference type="NCBI Taxonomy" id="797299"/>
    <lineage>
        <taxon>Archaea</taxon>
        <taxon>Methanobacteriati</taxon>
        <taxon>Methanobacteriota</taxon>
        <taxon>Stenosarchaea group</taxon>
        <taxon>Halobacteria</taxon>
        <taxon>Halobacteriales</taxon>
        <taxon>Natrialbaceae</taxon>
        <taxon>Halostagnicola</taxon>
    </lineage>
</organism>
<gene>
    <name evidence="2" type="ORF">HALLA_09465</name>
    <name evidence="3" type="ORF">HALLA_09630</name>
</gene>
<feature type="transmembrane region" description="Helical" evidence="1">
    <location>
        <begin position="22"/>
        <end position="41"/>
    </location>
</feature>
<dbReference type="HOGENOM" id="CLU_2243749_0_0_2"/>
<dbReference type="KEGG" id="hlr:HALLA_09630"/>
<dbReference type="EMBL" id="CP007055">
    <property type="protein sequence ID" value="AHG00832.1"/>
    <property type="molecule type" value="Genomic_DNA"/>
</dbReference>
<evidence type="ECO:0000256" key="1">
    <source>
        <dbReference type="SAM" id="Phobius"/>
    </source>
</evidence>
<dbReference type="STRING" id="797299.HALLA_09465"/>
<dbReference type="AlphaFoldDB" id="W0JU65"/>
<dbReference type="Proteomes" id="UP000019024">
    <property type="component" value="Chromosome"/>
</dbReference>
<accession>W0JU65</accession>
<proteinExistence type="predicted"/>
<evidence type="ECO:0000313" key="3">
    <source>
        <dbReference type="EMBL" id="AHG00851.1"/>
    </source>
</evidence>
<keyword evidence="1" id="KW-1133">Transmembrane helix</keyword>
<dbReference type="EMBL" id="CP007055">
    <property type="protein sequence ID" value="AHG00851.1"/>
    <property type="molecule type" value="Genomic_DNA"/>
</dbReference>
<sequence length="104" mass="11176">MTDAAESATDTAQGELGRLLDFGMWFEVILVFAGYLLPFFVKSTLEGRDIITLPNEVYGLAMIFGSGYVLSGSHRHSVGLGSGVYIAENVVSNRLEITDTLAGN</sequence>
<keyword evidence="1" id="KW-0812">Transmembrane</keyword>
<keyword evidence="1" id="KW-0472">Membrane</keyword>
<evidence type="ECO:0000313" key="4">
    <source>
        <dbReference type="Proteomes" id="UP000019024"/>
    </source>
</evidence>
<name>W0JU65_9EURY</name>
<dbReference type="KEGG" id="hlr:HALLA_09465"/>
<evidence type="ECO:0000313" key="2">
    <source>
        <dbReference type="EMBL" id="AHG00832.1"/>
    </source>
</evidence>
<protein>
    <submittedName>
        <fullName evidence="2">Uncharacterized protein</fullName>
    </submittedName>
</protein>